<keyword evidence="2 8" id="KW-0474">Menaquinone biosynthesis</keyword>
<dbReference type="PANTHER" id="PTHR13929">
    <property type="entry name" value="1,4-DIHYDROXY-2-NAPHTHOATE OCTAPRENYLTRANSFERASE"/>
    <property type="match status" value="1"/>
</dbReference>
<dbReference type="InterPro" id="IPR000537">
    <property type="entry name" value="UbiA_prenyltransferase"/>
</dbReference>
<dbReference type="InterPro" id="IPR004657">
    <property type="entry name" value="MenA"/>
</dbReference>
<accession>A0ABP9S9Z4</accession>
<sequence>MAIRPRTLPAAIAPLLLGNVLAYSHDSFSWAIALSAMLCGLLLQIGVNLANDYFDFKSGIDTDARLGPTRVTQSGLLTPQAVRNAMALSLLAAVLVGFYLIAVGGWPVVWMALAAVAGALGYSGGPYPLASHGLGEVAAFLFFGLLAVVGVYFIQTGDAPLLVWLLAATVGLLNAAIMLVNNTRDIRTDAQAGKRTVAVRIGLGGARHLYRVLITLPFFILSLIWLLGLLPGEAMLLSVIAAPMALRLIQDFYRVDGPALNPLLGRTAGLTMMFGILLSLGTLWAHLAA</sequence>
<keyword evidence="5 8" id="KW-0812">Transmembrane</keyword>
<proteinExistence type="inferred from homology"/>
<feature type="transmembrane region" description="Helical" evidence="8">
    <location>
        <begin position="85"/>
        <end position="102"/>
    </location>
</feature>
<dbReference type="NCBIfam" id="NF004751">
    <property type="entry name" value="PRK06080.1-3"/>
    <property type="match status" value="1"/>
</dbReference>
<comment type="subcellular location">
    <subcellularLocation>
        <location evidence="8">Cell membrane</location>
        <topology evidence="8">Multi-pass membrane protein</topology>
    </subcellularLocation>
    <subcellularLocation>
        <location evidence="1">Membrane</location>
        <topology evidence="1">Multi-pass membrane protein</topology>
    </subcellularLocation>
</comment>
<evidence type="ECO:0000256" key="2">
    <source>
        <dbReference type="ARBA" id="ARBA00022428"/>
    </source>
</evidence>
<comment type="caution">
    <text evidence="10">The sequence shown here is derived from an EMBL/GenBank/DDBJ whole genome shotgun (WGS) entry which is preliminary data.</text>
</comment>
<evidence type="ECO:0000313" key="11">
    <source>
        <dbReference type="Proteomes" id="UP001501600"/>
    </source>
</evidence>
<comment type="catalytic activity">
    <reaction evidence="8">
        <text>an all-trans-polyprenyl diphosphate + 1,4-dihydroxy-2-naphthoate + H(+) = a 2-demethylmenaquinol + CO2 + diphosphate</text>
        <dbReference type="Rhea" id="RHEA:26478"/>
        <dbReference type="Rhea" id="RHEA-COMP:9563"/>
        <dbReference type="Rhea" id="RHEA-COMP:9564"/>
        <dbReference type="ChEBI" id="CHEBI:11173"/>
        <dbReference type="ChEBI" id="CHEBI:15378"/>
        <dbReference type="ChEBI" id="CHEBI:16526"/>
        <dbReference type="ChEBI" id="CHEBI:33019"/>
        <dbReference type="ChEBI" id="CHEBI:55437"/>
        <dbReference type="ChEBI" id="CHEBI:58914"/>
        <dbReference type="EC" id="2.5.1.74"/>
    </reaction>
</comment>
<evidence type="ECO:0000256" key="1">
    <source>
        <dbReference type="ARBA" id="ARBA00004141"/>
    </source>
</evidence>
<evidence type="ECO:0000256" key="7">
    <source>
        <dbReference type="ARBA" id="ARBA00023136"/>
    </source>
</evidence>
<keyword evidence="4 8" id="KW-0808">Transferase</keyword>
<evidence type="ECO:0000256" key="4">
    <source>
        <dbReference type="ARBA" id="ARBA00022679"/>
    </source>
</evidence>
<name>A0ABP9S9Z4_9GAMM</name>
<organism evidence="10 11">
    <name type="scientific">Ferrimonas gelatinilytica</name>
    <dbReference type="NCBI Taxonomy" id="1255257"/>
    <lineage>
        <taxon>Bacteria</taxon>
        <taxon>Pseudomonadati</taxon>
        <taxon>Pseudomonadota</taxon>
        <taxon>Gammaproteobacteria</taxon>
        <taxon>Alteromonadales</taxon>
        <taxon>Ferrimonadaceae</taxon>
        <taxon>Ferrimonas</taxon>
    </lineage>
</organism>
<comment type="function">
    <text evidence="8">Conversion of 1,4-dihydroxy-2-naphthoate (DHNA) to demethylmenaquinone (DMK).</text>
</comment>
<dbReference type="InterPro" id="IPR044878">
    <property type="entry name" value="UbiA_sf"/>
</dbReference>
<dbReference type="NCBIfam" id="TIGR00751">
    <property type="entry name" value="menA"/>
    <property type="match status" value="1"/>
</dbReference>
<dbReference type="PANTHER" id="PTHR13929:SF0">
    <property type="entry name" value="UBIA PRENYLTRANSFERASE DOMAIN-CONTAINING PROTEIN 1"/>
    <property type="match status" value="1"/>
</dbReference>
<gene>
    <name evidence="8" type="primary">menA</name>
    <name evidence="10" type="ORF">GCM10025772_23920</name>
</gene>
<evidence type="ECO:0000256" key="8">
    <source>
        <dbReference type="HAMAP-Rule" id="MF_01937"/>
    </source>
</evidence>
<comment type="caution">
    <text evidence="8">Lacks conserved residue(s) required for the propagation of feature annotation.</text>
</comment>
<dbReference type="Gene3D" id="1.10.357.140">
    <property type="entry name" value="UbiA prenyltransferase"/>
    <property type="match status" value="1"/>
</dbReference>
<reference evidence="11" key="1">
    <citation type="journal article" date="2019" name="Int. J. Syst. Evol. Microbiol.">
        <title>The Global Catalogue of Microorganisms (GCM) 10K type strain sequencing project: providing services to taxonomists for standard genome sequencing and annotation.</title>
        <authorList>
            <consortium name="The Broad Institute Genomics Platform"/>
            <consortium name="The Broad Institute Genome Sequencing Center for Infectious Disease"/>
            <person name="Wu L."/>
            <person name="Ma J."/>
        </authorList>
    </citation>
    <scope>NUCLEOTIDE SEQUENCE [LARGE SCALE GENOMIC DNA]</scope>
    <source>
        <strain evidence="11">JCM 18720</strain>
    </source>
</reference>
<dbReference type="CDD" id="cd13962">
    <property type="entry name" value="PT_UbiA_UBIAD1"/>
    <property type="match status" value="1"/>
</dbReference>
<dbReference type="Pfam" id="PF01040">
    <property type="entry name" value="UbiA"/>
    <property type="match status" value="1"/>
</dbReference>
<protein>
    <recommendedName>
        <fullName evidence="8 9">1,4-dihydroxy-2-naphthoate octaprenyltransferase</fullName>
        <shortName evidence="8">DHNA-octaprenyltransferase</shortName>
        <ecNumber evidence="8 9">2.5.1.74</ecNumber>
    </recommendedName>
</protein>
<keyword evidence="7 8" id="KW-0472">Membrane</keyword>
<keyword evidence="3 8" id="KW-1003">Cell membrane</keyword>
<feature type="transmembrane region" description="Helical" evidence="8">
    <location>
        <begin position="161"/>
        <end position="180"/>
    </location>
</feature>
<keyword evidence="11" id="KW-1185">Reference proteome</keyword>
<dbReference type="HAMAP" id="MF_01937">
    <property type="entry name" value="MenA_1"/>
    <property type="match status" value="1"/>
</dbReference>
<evidence type="ECO:0000256" key="6">
    <source>
        <dbReference type="ARBA" id="ARBA00022989"/>
    </source>
</evidence>
<feature type="transmembrane region" description="Helical" evidence="8">
    <location>
        <begin position="267"/>
        <end position="287"/>
    </location>
</feature>
<comment type="pathway">
    <text evidence="8">Quinol/quinone metabolism; menaquinone biosynthesis; menaquinol from 1,4-dihydroxy-2-naphthoate: step 1/2.</text>
</comment>
<dbReference type="EC" id="2.5.1.74" evidence="8 9"/>
<evidence type="ECO:0000313" key="10">
    <source>
        <dbReference type="EMBL" id="GAA5193273.1"/>
    </source>
</evidence>
<dbReference type="Proteomes" id="UP001501600">
    <property type="component" value="Unassembled WGS sequence"/>
</dbReference>
<evidence type="ECO:0000256" key="3">
    <source>
        <dbReference type="ARBA" id="ARBA00022475"/>
    </source>
</evidence>
<feature type="transmembrane region" description="Helical" evidence="8">
    <location>
        <begin position="137"/>
        <end position="155"/>
    </location>
</feature>
<dbReference type="EMBL" id="BAABLF010000022">
    <property type="protein sequence ID" value="GAA5193273.1"/>
    <property type="molecule type" value="Genomic_DNA"/>
</dbReference>
<evidence type="ECO:0000256" key="5">
    <source>
        <dbReference type="ARBA" id="ARBA00022692"/>
    </source>
</evidence>
<dbReference type="PIRSF" id="PIRSF005355">
    <property type="entry name" value="UBIAD1"/>
    <property type="match status" value="1"/>
</dbReference>
<evidence type="ECO:0000256" key="9">
    <source>
        <dbReference type="NCBIfam" id="TIGR00751"/>
    </source>
</evidence>
<dbReference type="InterPro" id="IPR026046">
    <property type="entry name" value="UBIAD1"/>
</dbReference>
<comment type="similarity">
    <text evidence="8">Belongs to the MenA family. Type 1 subfamily.</text>
</comment>
<keyword evidence="6 8" id="KW-1133">Transmembrane helix</keyword>
<feature type="transmembrane region" description="Helical" evidence="8">
    <location>
        <begin position="32"/>
        <end position="50"/>
    </location>
</feature>